<evidence type="ECO:0000256" key="6">
    <source>
        <dbReference type="HAMAP-Rule" id="MF_02040"/>
    </source>
</evidence>
<dbReference type="Gene3D" id="3.40.50.300">
    <property type="entry name" value="P-loop containing nucleotide triphosphate hydrolases"/>
    <property type="match status" value="1"/>
</dbReference>
<evidence type="ECO:0000313" key="8">
    <source>
        <dbReference type="Proteomes" id="UP000824102"/>
    </source>
</evidence>
<dbReference type="AlphaFoldDB" id="A0A9D2G6G8"/>
<evidence type="ECO:0000313" key="7">
    <source>
        <dbReference type="EMBL" id="HIZ73166.1"/>
    </source>
</evidence>
<dbReference type="PANTHER" id="PTHR42961">
    <property type="entry name" value="IRON-SULFUR PROTEIN NUBPL"/>
    <property type="match status" value="1"/>
</dbReference>
<dbReference type="PANTHER" id="PTHR42961:SF2">
    <property type="entry name" value="IRON-SULFUR PROTEIN NUBPL"/>
    <property type="match status" value="1"/>
</dbReference>
<dbReference type="GO" id="GO:0005524">
    <property type="term" value="F:ATP binding"/>
    <property type="evidence" value="ECO:0007669"/>
    <property type="project" value="UniProtKB-UniRule"/>
</dbReference>
<evidence type="ECO:0000256" key="4">
    <source>
        <dbReference type="ARBA" id="ARBA00023004"/>
    </source>
</evidence>
<keyword evidence="1 6" id="KW-0479">Metal-binding</keyword>
<dbReference type="InterPro" id="IPR044304">
    <property type="entry name" value="NUBPL-like"/>
</dbReference>
<feature type="binding site" evidence="6">
    <location>
        <begin position="42"/>
        <end position="49"/>
    </location>
    <ligand>
        <name>ATP</name>
        <dbReference type="ChEBI" id="CHEBI:30616"/>
    </ligand>
</feature>
<keyword evidence="4 6" id="KW-0408">Iron</keyword>
<dbReference type="CDD" id="cd02037">
    <property type="entry name" value="Mrp_NBP35"/>
    <property type="match status" value="1"/>
</dbReference>
<comment type="caution">
    <text evidence="7">The sequence shown here is derived from an EMBL/GenBank/DDBJ whole genome shotgun (WGS) entry which is preliminary data.</text>
</comment>
<dbReference type="EMBL" id="DXBB01000087">
    <property type="protein sequence ID" value="HIZ73166.1"/>
    <property type="molecule type" value="Genomic_DNA"/>
</dbReference>
<dbReference type="GO" id="GO:0140663">
    <property type="term" value="F:ATP-dependent FeS chaperone activity"/>
    <property type="evidence" value="ECO:0007669"/>
    <property type="project" value="InterPro"/>
</dbReference>
<keyword evidence="5 6" id="KW-0411">Iron-sulfur</keyword>
<dbReference type="HAMAP" id="MF_02040">
    <property type="entry name" value="Mrp_NBP35"/>
    <property type="match status" value="1"/>
</dbReference>
<evidence type="ECO:0000256" key="2">
    <source>
        <dbReference type="ARBA" id="ARBA00022741"/>
    </source>
</evidence>
<dbReference type="GO" id="GO:0051539">
    <property type="term" value="F:4 iron, 4 sulfur cluster binding"/>
    <property type="evidence" value="ECO:0007669"/>
    <property type="project" value="TreeGrafter"/>
</dbReference>
<dbReference type="InterPro" id="IPR027417">
    <property type="entry name" value="P-loop_NTPase"/>
</dbReference>
<dbReference type="GO" id="GO:0016887">
    <property type="term" value="F:ATP hydrolysis activity"/>
    <property type="evidence" value="ECO:0007669"/>
    <property type="project" value="UniProtKB-UniRule"/>
</dbReference>
<evidence type="ECO:0000256" key="1">
    <source>
        <dbReference type="ARBA" id="ARBA00022723"/>
    </source>
</evidence>
<proteinExistence type="inferred from homology"/>
<gene>
    <name evidence="7" type="ORF">H9964_06265</name>
</gene>
<dbReference type="GO" id="GO:0016226">
    <property type="term" value="P:iron-sulfur cluster assembly"/>
    <property type="evidence" value="ECO:0007669"/>
    <property type="project" value="InterPro"/>
</dbReference>
<sequence length="283" mass="30372">MAECTHDCSSCSSNCSSRDKQSFIKPLHPDAKVKRVVAVASGKGGVGKSLVTALLAAHANKLGLRTAVLDADITGPSIPKMFGVHDRARGTEGEIYPLVSGSGIQMMSMNSLLEHEDDPVIWRGTLIAGAAQQFWTDVVWDDVDIMFIDMPPGTGDVPLTVFQSIPLSGVIIVTTPQDLVEMIVKKAVNMADMMKVPVLGLVENMSYLTCPDCGRTIEPFGPSKAAALAMEHKFPAAARLPIDPKFAQLADEGMIEFADTDALKELFSVISSSREIVRATPEE</sequence>
<dbReference type="GO" id="GO:0046872">
    <property type="term" value="F:metal ion binding"/>
    <property type="evidence" value="ECO:0007669"/>
    <property type="project" value="UniProtKB-KW"/>
</dbReference>
<name>A0A9D2G6G8_9FIRM</name>
<dbReference type="FunFam" id="3.40.50.300:FF:001119">
    <property type="entry name" value="Iron-sulfur cluster carrier protein"/>
    <property type="match status" value="1"/>
</dbReference>
<reference evidence="7" key="1">
    <citation type="journal article" date="2021" name="PeerJ">
        <title>Extensive microbial diversity within the chicken gut microbiome revealed by metagenomics and culture.</title>
        <authorList>
            <person name="Gilroy R."/>
            <person name="Ravi A."/>
            <person name="Getino M."/>
            <person name="Pursley I."/>
            <person name="Horton D.L."/>
            <person name="Alikhan N.F."/>
            <person name="Baker D."/>
            <person name="Gharbi K."/>
            <person name="Hall N."/>
            <person name="Watson M."/>
            <person name="Adriaenssens E.M."/>
            <person name="Foster-Nyarko E."/>
            <person name="Jarju S."/>
            <person name="Secka A."/>
            <person name="Antonio M."/>
            <person name="Oren A."/>
            <person name="Chaudhuri R.R."/>
            <person name="La Ragione R."/>
            <person name="Hildebrand F."/>
            <person name="Pallen M.J."/>
        </authorList>
    </citation>
    <scope>NUCLEOTIDE SEQUENCE</scope>
    <source>
        <strain evidence="7">ChiW7-2402</strain>
    </source>
</reference>
<dbReference type="InterPro" id="IPR033756">
    <property type="entry name" value="YlxH/NBP35"/>
</dbReference>
<evidence type="ECO:0000256" key="5">
    <source>
        <dbReference type="ARBA" id="ARBA00023014"/>
    </source>
</evidence>
<dbReference type="InterPro" id="IPR019591">
    <property type="entry name" value="Mrp/NBP35_ATP-bd"/>
</dbReference>
<organism evidence="7 8">
    <name type="scientific">Candidatus Gallimonas intestinavium</name>
    <dbReference type="NCBI Taxonomy" id="2838603"/>
    <lineage>
        <taxon>Bacteria</taxon>
        <taxon>Bacillati</taxon>
        <taxon>Bacillota</taxon>
        <taxon>Clostridia</taxon>
        <taxon>Candidatus Gallimonas</taxon>
    </lineage>
</organism>
<comment type="subunit">
    <text evidence="6">Homodimer.</text>
</comment>
<dbReference type="SUPFAM" id="SSF52540">
    <property type="entry name" value="P-loop containing nucleoside triphosphate hydrolases"/>
    <property type="match status" value="1"/>
</dbReference>
<dbReference type="Pfam" id="PF10609">
    <property type="entry name" value="ParA"/>
    <property type="match status" value="1"/>
</dbReference>
<evidence type="ECO:0000256" key="3">
    <source>
        <dbReference type="ARBA" id="ARBA00022840"/>
    </source>
</evidence>
<keyword evidence="6" id="KW-0378">Hydrolase</keyword>
<protein>
    <recommendedName>
        <fullName evidence="6">Iron-sulfur cluster carrier protein</fullName>
    </recommendedName>
</protein>
<keyword evidence="2 6" id="KW-0547">Nucleotide-binding</keyword>
<keyword evidence="3 6" id="KW-0067">ATP-binding</keyword>
<dbReference type="Proteomes" id="UP000824102">
    <property type="component" value="Unassembled WGS sequence"/>
</dbReference>
<accession>A0A9D2G6G8</accession>
<reference evidence="7" key="2">
    <citation type="submission" date="2021-04" db="EMBL/GenBank/DDBJ databases">
        <authorList>
            <person name="Gilroy R."/>
        </authorList>
    </citation>
    <scope>NUCLEOTIDE SEQUENCE</scope>
    <source>
        <strain evidence="7">ChiW7-2402</strain>
    </source>
</reference>
<comment type="function">
    <text evidence="6">Binds and transfers iron-sulfur (Fe-S) clusters to target apoproteins. Can hydrolyze ATP.</text>
</comment>
<comment type="similarity">
    <text evidence="6">Belongs to the Mrp/NBP35 ATP-binding proteins family.</text>
</comment>